<accession>A0A919VBY0</accession>
<keyword evidence="4" id="KW-0408">Iron</keyword>
<protein>
    <submittedName>
        <fullName evidence="6">Iron ABC transporter substrate-binding protein</fullName>
    </submittedName>
</protein>
<keyword evidence="2" id="KW-0410">Iron transport</keyword>
<dbReference type="RefSeq" id="WP_380659463.1">
    <property type="nucleotide sequence ID" value="NZ_JBHLZQ010000010.1"/>
</dbReference>
<dbReference type="PANTHER" id="PTHR30006">
    <property type="entry name" value="THIAMINE-BINDING PERIPLASMIC PROTEIN-RELATED"/>
    <property type="match status" value="1"/>
</dbReference>
<comment type="caution">
    <text evidence="6">The sequence shown here is derived from an EMBL/GenBank/DDBJ whole genome shotgun (WGS) entry which is preliminary data.</text>
</comment>
<dbReference type="Proteomes" id="UP000606172">
    <property type="component" value="Unassembled WGS sequence"/>
</dbReference>
<keyword evidence="2" id="KW-0406">Ion transport</keyword>
<dbReference type="Gene3D" id="3.40.190.10">
    <property type="entry name" value="Periplasmic binding protein-like II"/>
    <property type="match status" value="2"/>
</dbReference>
<dbReference type="PIRSF" id="PIRSF002825">
    <property type="entry name" value="CfbpA"/>
    <property type="match status" value="1"/>
</dbReference>
<dbReference type="Pfam" id="PF13343">
    <property type="entry name" value="SBP_bac_6"/>
    <property type="match status" value="1"/>
</dbReference>
<dbReference type="CDD" id="cd13543">
    <property type="entry name" value="PBP2_Fbp"/>
    <property type="match status" value="1"/>
</dbReference>
<keyword evidence="7" id="KW-1185">Reference proteome</keyword>
<dbReference type="PANTHER" id="PTHR30006:SF15">
    <property type="entry name" value="IRON-UTILIZATION PERIPLASMIC PROTEIN"/>
    <property type="match status" value="1"/>
</dbReference>
<dbReference type="GO" id="GO:0030288">
    <property type="term" value="C:outer membrane-bounded periplasmic space"/>
    <property type="evidence" value="ECO:0007669"/>
    <property type="project" value="TreeGrafter"/>
</dbReference>
<proteinExistence type="inferred from homology"/>
<feature type="binding site" evidence="4">
    <location>
        <position position="238"/>
    </location>
    <ligand>
        <name>Fe cation</name>
        <dbReference type="ChEBI" id="CHEBI:24875"/>
    </ligand>
</feature>
<feature type="binding site" evidence="4">
    <location>
        <position position="237"/>
    </location>
    <ligand>
        <name>Fe cation</name>
        <dbReference type="ChEBI" id="CHEBI:24875"/>
    </ligand>
</feature>
<keyword evidence="2" id="KW-0813">Transport</keyword>
<name>A0A919VBY0_9ACTN</name>
<dbReference type="PROSITE" id="PS51257">
    <property type="entry name" value="PROKAR_LIPOPROTEIN"/>
    <property type="match status" value="1"/>
</dbReference>
<feature type="chain" id="PRO_5038971107" evidence="5">
    <location>
        <begin position="19"/>
        <end position="351"/>
    </location>
</feature>
<dbReference type="InterPro" id="IPR026045">
    <property type="entry name" value="Ferric-bd"/>
</dbReference>
<evidence type="ECO:0000256" key="3">
    <source>
        <dbReference type="ARBA" id="ARBA00022729"/>
    </source>
</evidence>
<evidence type="ECO:0000256" key="4">
    <source>
        <dbReference type="PIRSR" id="PIRSR002825-1"/>
    </source>
</evidence>
<comment type="similarity">
    <text evidence="1">Belongs to the bacterial solute-binding protein 1 family.</text>
</comment>
<dbReference type="EMBL" id="BOOW01000018">
    <property type="protein sequence ID" value="GII92584.1"/>
    <property type="molecule type" value="Genomic_DNA"/>
</dbReference>
<dbReference type="SUPFAM" id="SSF53850">
    <property type="entry name" value="Periplasmic binding protein-like II"/>
    <property type="match status" value="1"/>
</dbReference>
<feature type="signal peptide" evidence="5">
    <location>
        <begin position="1"/>
        <end position="18"/>
    </location>
</feature>
<evidence type="ECO:0000256" key="2">
    <source>
        <dbReference type="ARBA" id="ARBA00022496"/>
    </source>
</evidence>
<evidence type="ECO:0000313" key="6">
    <source>
        <dbReference type="EMBL" id="GII92584.1"/>
    </source>
</evidence>
<evidence type="ECO:0000256" key="5">
    <source>
        <dbReference type="SAM" id="SignalP"/>
    </source>
</evidence>
<sequence>MRRLIAAALLPLALTAAACGGQATQEAQTTPAPGTSATPESFGENSLVIYSGRNENLIAPLIDKLKAATGVDVQVRYGDSAELAAQILEEGDRTRADLYFSQDAGALGALSKAGLLAPLPQPLLDRVPEKYRGADGTWVGVSGRARVIAYDPRQVKDAPKSVFDLTDPKYKGKVGWAPTNASFQSFVTALREVSGEDKARKWLTDMKANDTQTFAKNGDILNALDEGKISAGLINHYYWFEKVAEKGEAAVPSKLAFPQAGDPGSLVNVAGVAVLKASKRAEVAQKATDFLLAAEAQKYFSDDTKEYPLIEGVPTAAGLPALDSIKGPDLDLGKLDSLDQTLTLLKEVGLV</sequence>
<dbReference type="GO" id="GO:0006826">
    <property type="term" value="P:iron ion transport"/>
    <property type="evidence" value="ECO:0007669"/>
    <property type="project" value="UniProtKB-KW"/>
</dbReference>
<gene>
    <name evidence="6" type="ORF">Ssi02_28150</name>
</gene>
<dbReference type="GO" id="GO:0046872">
    <property type="term" value="F:metal ion binding"/>
    <property type="evidence" value="ECO:0007669"/>
    <property type="project" value="UniProtKB-KW"/>
</dbReference>
<keyword evidence="3 5" id="KW-0732">Signal</keyword>
<evidence type="ECO:0000256" key="1">
    <source>
        <dbReference type="ARBA" id="ARBA00008520"/>
    </source>
</evidence>
<organism evidence="6 7">
    <name type="scientific">Sinosporangium siamense</name>
    <dbReference type="NCBI Taxonomy" id="1367973"/>
    <lineage>
        <taxon>Bacteria</taxon>
        <taxon>Bacillati</taxon>
        <taxon>Actinomycetota</taxon>
        <taxon>Actinomycetes</taxon>
        <taxon>Streptosporangiales</taxon>
        <taxon>Streptosporangiaceae</taxon>
        <taxon>Sinosporangium</taxon>
    </lineage>
</organism>
<dbReference type="AlphaFoldDB" id="A0A919VBY0"/>
<evidence type="ECO:0000313" key="7">
    <source>
        <dbReference type="Proteomes" id="UP000606172"/>
    </source>
</evidence>
<reference evidence="6" key="1">
    <citation type="submission" date="2021-01" db="EMBL/GenBank/DDBJ databases">
        <title>Whole genome shotgun sequence of Sinosporangium siamense NBRC 109515.</title>
        <authorList>
            <person name="Komaki H."/>
            <person name="Tamura T."/>
        </authorList>
    </citation>
    <scope>NUCLEOTIDE SEQUENCE</scope>
    <source>
        <strain evidence="6">NBRC 109515</strain>
    </source>
</reference>
<keyword evidence="4" id="KW-0479">Metal-binding</keyword>